<dbReference type="Gene3D" id="3.30.530.20">
    <property type="match status" value="1"/>
</dbReference>
<dbReference type="InterPro" id="IPR013538">
    <property type="entry name" value="ASHA1/2-like_C"/>
</dbReference>
<evidence type="ECO:0000313" key="3">
    <source>
        <dbReference type="EMBL" id="OPA73917.1"/>
    </source>
</evidence>
<evidence type="ECO:0000259" key="2">
    <source>
        <dbReference type="Pfam" id="PF08327"/>
    </source>
</evidence>
<dbReference type="AlphaFoldDB" id="A0A1T2X254"/>
<dbReference type="EMBL" id="MSZX01000013">
    <property type="protein sequence ID" value="OPA73917.1"/>
    <property type="molecule type" value="Genomic_DNA"/>
</dbReference>
<dbReference type="InterPro" id="IPR023393">
    <property type="entry name" value="START-like_dom_sf"/>
</dbReference>
<keyword evidence="4" id="KW-1185">Reference proteome</keyword>
<reference evidence="3 4" key="1">
    <citation type="submission" date="2017-01" db="EMBL/GenBank/DDBJ databases">
        <title>Genome analysis of Paenibacillus selenitrireducens ES3-24.</title>
        <authorList>
            <person name="Xu D."/>
            <person name="Yao R."/>
            <person name="Zheng S."/>
        </authorList>
    </citation>
    <scope>NUCLEOTIDE SEQUENCE [LARGE SCALE GENOMIC DNA]</scope>
    <source>
        <strain evidence="3 4">ES3-24</strain>
    </source>
</reference>
<dbReference type="RefSeq" id="WP_078502146.1">
    <property type="nucleotide sequence ID" value="NZ_MSZX01000013.1"/>
</dbReference>
<dbReference type="Proteomes" id="UP000190188">
    <property type="component" value="Unassembled WGS sequence"/>
</dbReference>
<proteinExistence type="inferred from homology"/>
<name>A0A1T2X254_9BACL</name>
<evidence type="ECO:0000313" key="4">
    <source>
        <dbReference type="Proteomes" id="UP000190188"/>
    </source>
</evidence>
<protein>
    <submittedName>
        <fullName evidence="3">Polyketide cyclase</fullName>
    </submittedName>
</protein>
<dbReference type="SUPFAM" id="SSF55961">
    <property type="entry name" value="Bet v1-like"/>
    <property type="match status" value="1"/>
</dbReference>
<comment type="caution">
    <text evidence="3">The sequence shown here is derived from an EMBL/GenBank/DDBJ whole genome shotgun (WGS) entry which is preliminary data.</text>
</comment>
<organism evidence="3 4">
    <name type="scientific">Paenibacillus selenitireducens</name>
    <dbReference type="NCBI Taxonomy" id="1324314"/>
    <lineage>
        <taxon>Bacteria</taxon>
        <taxon>Bacillati</taxon>
        <taxon>Bacillota</taxon>
        <taxon>Bacilli</taxon>
        <taxon>Bacillales</taxon>
        <taxon>Paenibacillaceae</taxon>
        <taxon>Paenibacillus</taxon>
    </lineage>
</organism>
<dbReference type="Pfam" id="PF08327">
    <property type="entry name" value="AHSA1"/>
    <property type="match status" value="1"/>
</dbReference>
<dbReference type="STRING" id="1324314.BVG16_26105"/>
<comment type="similarity">
    <text evidence="1">Belongs to the AHA1 family.</text>
</comment>
<gene>
    <name evidence="3" type="ORF">BVG16_26105</name>
</gene>
<dbReference type="OrthoDB" id="2355173at2"/>
<feature type="domain" description="Activator of Hsp90 ATPase homologue 1/2-like C-terminal" evidence="2">
    <location>
        <begin position="19"/>
        <end position="140"/>
    </location>
</feature>
<dbReference type="CDD" id="cd07814">
    <property type="entry name" value="SRPBCC_CalC_Aha1-like"/>
    <property type="match status" value="1"/>
</dbReference>
<sequence>MTTNSPQTFPDIIKKMMFNAPIQKVWDAVSTAEGIAAWFMPNDFKPILGATFSIHSPYGVSSCEVLELEPPNKLVFSWGEDWLITFALEDLEGQTSFTLIHGGWSDKVAPETGMSHSVIRNNMNNGWESQVLPRLQHYVEASS</sequence>
<accession>A0A1T2X254</accession>
<evidence type="ECO:0000256" key="1">
    <source>
        <dbReference type="ARBA" id="ARBA00006817"/>
    </source>
</evidence>